<comment type="similarity">
    <text evidence="6">Belongs to the ABC-4 integral membrane protein family.</text>
</comment>
<feature type="transmembrane region" description="Helical" evidence="7">
    <location>
        <begin position="452"/>
        <end position="471"/>
    </location>
</feature>
<gene>
    <name evidence="9" type="ORF">CGLY_13235</name>
</gene>
<comment type="subcellular location">
    <subcellularLocation>
        <location evidence="1">Cell membrane</location>
        <topology evidence="1">Multi-pass membrane protein</topology>
    </subcellularLocation>
</comment>
<dbReference type="PANTHER" id="PTHR30572:SF4">
    <property type="entry name" value="ABC TRANSPORTER PERMEASE YTRF"/>
    <property type="match status" value="1"/>
</dbReference>
<evidence type="ECO:0000313" key="10">
    <source>
        <dbReference type="Proteomes" id="UP000023703"/>
    </source>
</evidence>
<evidence type="ECO:0000259" key="8">
    <source>
        <dbReference type="Pfam" id="PF02687"/>
    </source>
</evidence>
<evidence type="ECO:0000256" key="5">
    <source>
        <dbReference type="ARBA" id="ARBA00023136"/>
    </source>
</evidence>
<keyword evidence="10" id="KW-1185">Reference proteome</keyword>
<dbReference type="eggNOG" id="COG0577">
    <property type="taxonomic scope" value="Bacteria"/>
</dbReference>
<keyword evidence="5 7" id="KW-0472">Membrane</keyword>
<organism evidence="9 10">
    <name type="scientific">Corynebacterium glyciniphilum AJ 3170</name>
    <dbReference type="NCBI Taxonomy" id="1404245"/>
    <lineage>
        <taxon>Bacteria</taxon>
        <taxon>Bacillati</taxon>
        <taxon>Actinomycetota</taxon>
        <taxon>Actinomycetes</taxon>
        <taxon>Mycobacteriales</taxon>
        <taxon>Corynebacteriaceae</taxon>
        <taxon>Corynebacterium</taxon>
    </lineage>
</organism>
<dbReference type="RefSeq" id="WP_144313694.1">
    <property type="nucleotide sequence ID" value="NZ_CP006842.1"/>
</dbReference>
<feature type="transmembrane region" description="Helical" evidence="7">
    <location>
        <begin position="805"/>
        <end position="830"/>
    </location>
</feature>
<evidence type="ECO:0000313" key="9">
    <source>
        <dbReference type="EMBL" id="AHW65087.1"/>
    </source>
</evidence>
<keyword evidence="9" id="KW-0067">ATP-binding</keyword>
<evidence type="ECO:0000256" key="2">
    <source>
        <dbReference type="ARBA" id="ARBA00022475"/>
    </source>
</evidence>
<evidence type="ECO:0000256" key="6">
    <source>
        <dbReference type="ARBA" id="ARBA00038076"/>
    </source>
</evidence>
<dbReference type="OrthoDB" id="4391397at2"/>
<dbReference type="InterPro" id="IPR003838">
    <property type="entry name" value="ABC3_permease_C"/>
</dbReference>
<keyword evidence="3 7" id="KW-0812">Transmembrane</keyword>
<dbReference type="GO" id="GO:0005524">
    <property type="term" value="F:ATP binding"/>
    <property type="evidence" value="ECO:0007669"/>
    <property type="project" value="UniProtKB-KW"/>
</dbReference>
<dbReference type="HOGENOM" id="CLU_013247_0_0_11"/>
<feature type="transmembrane region" description="Helical" evidence="7">
    <location>
        <begin position="382"/>
        <end position="399"/>
    </location>
</feature>
<dbReference type="STRING" id="1404245.CGLY_13235"/>
<keyword evidence="4 7" id="KW-1133">Transmembrane helix</keyword>
<accession>X5DWT5</accession>
<feature type="transmembrane region" description="Helical" evidence="7">
    <location>
        <begin position="405"/>
        <end position="426"/>
    </location>
</feature>
<dbReference type="EMBL" id="CP006842">
    <property type="protein sequence ID" value="AHW65087.1"/>
    <property type="molecule type" value="Genomic_DNA"/>
</dbReference>
<feature type="transmembrane region" description="Helical" evidence="7">
    <location>
        <begin position="292"/>
        <end position="325"/>
    </location>
</feature>
<dbReference type="GO" id="GO:0022857">
    <property type="term" value="F:transmembrane transporter activity"/>
    <property type="evidence" value="ECO:0007669"/>
    <property type="project" value="TreeGrafter"/>
</dbReference>
<proteinExistence type="inferred from homology"/>
<dbReference type="Pfam" id="PF02687">
    <property type="entry name" value="FtsX"/>
    <property type="match status" value="2"/>
</dbReference>
<dbReference type="PANTHER" id="PTHR30572">
    <property type="entry name" value="MEMBRANE COMPONENT OF TRANSPORTER-RELATED"/>
    <property type="match status" value="1"/>
</dbReference>
<evidence type="ECO:0000256" key="3">
    <source>
        <dbReference type="ARBA" id="ARBA00022692"/>
    </source>
</evidence>
<sequence length="840" mass="88023">MSNIFSRLRVALRLARRDLAAHKIRTVVALLLFALPVSLVVGFASMVEGYDRSHVNSLIGQTGHVVLERDPATPLNDEAISDQFNELSAAIGDLADQLSPGVRQLSEFRHGDRDAQIVVTSAADPDTGDSTLAPAGTVTLNDSAAFLMDATEGDTVNVDGAELTVRLGADYRGPVVNAADVPVNSGAQELSWYFPDDSALAQEIVSALHNSPERLSTVSISGPTGSGDFSWSLAGAGSTEVSAVLTALSVIVLGVLLVSAVISPVFAVAARRQRRAMGLMSAVGSAPRDLRLVMLAEGLAVGLLGAVAGLILSTGVAATLISLTYERGFHWSWSAAIITTFVALACGVTSALVPAVRAGREDPVQALTDGGSMRMTGFHARMLAGPVILSVGVSLIILGGADWQIFGIALCGTGLILSSSLTVWLMSQAGRYLPTSGRLAVRDSLRNHHRTVPAVAAIAGVTFLATLVLSIPSHFSLSTPYRDDVAVMSTYEGGNESLYSDEIDAVAERMNARSHHTLAEVTGRTQDGVTYQASPRTFTDTAGENYYQEWVDIRATDGGMFAAFDGAEPAAVREATEALSDGKAVVSDPSLIEDGRTDIELRSYDPYYGPVGDYVEEDDTAEPQPADETLSVPAVVVPALAGTGALDTVAISPETAASLDLDVRYQGTVFLLDAPVSMVEAALATTGLWPVNSQFVTIDTPAVDGERALMIIIPVALSWILTLGTVLLVIVLAAAESRRDIATITAVGAAPGLLRRFSAAQAVFIALPGTVIGVVVGLLPKVSQTARDLLQNSLFYTGFLTPSQWLALGLTAVVGPVLAWIAGSVIGAVTSRDRSPVRRR</sequence>
<name>X5DWT5_9CORY</name>
<dbReference type="AlphaFoldDB" id="X5DWT5"/>
<feature type="transmembrane region" description="Helical" evidence="7">
    <location>
        <begin position="756"/>
        <end position="779"/>
    </location>
</feature>
<feature type="transmembrane region" description="Helical" evidence="7">
    <location>
        <begin position="708"/>
        <end position="735"/>
    </location>
</feature>
<dbReference type="Proteomes" id="UP000023703">
    <property type="component" value="Chromosome"/>
</dbReference>
<feature type="transmembrane region" description="Helical" evidence="7">
    <location>
        <begin position="247"/>
        <end position="271"/>
    </location>
</feature>
<dbReference type="InterPro" id="IPR050250">
    <property type="entry name" value="Macrolide_Exporter_MacB"/>
</dbReference>
<keyword evidence="9" id="KW-0547">Nucleotide-binding</keyword>
<keyword evidence="2" id="KW-1003">Cell membrane</keyword>
<reference evidence="9 10" key="1">
    <citation type="journal article" date="2015" name="Int. J. Syst. Evol. Microbiol.">
        <title>Revisiting Corynebacterium glyciniphilum (ex Kubota et al., 1972) sp. nov., nom. rev., isolated from putrefied banana.</title>
        <authorList>
            <person name="Al-Dilaimi A."/>
            <person name="Bednarz H."/>
            <person name="Lomker A."/>
            <person name="Niehaus K."/>
            <person name="Kalinowski J."/>
            <person name="Ruckert C."/>
        </authorList>
    </citation>
    <scope>NUCLEOTIDE SEQUENCE [LARGE SCALE GENOMIC DNA]</scope>
    <source>
        <strain evidence="9">AJ 3170</strain>
    </source>
</reference>
<feature type="transmembrane region" description="Helical" evidence="7">
    <location>
        <begin position="331"/>
        <end position="353"/>
    </location>
</feature>
<feature type="domain" description="ABC3 transporter permease C-terminal" evidence="8">
    <location>
        <begin position="715"/>
        <end position="823"/>
    </location>
</feature>
<dbReference type="KEGG" id="cgy:CGLY_13235"/>
<dbReference type="GO" id="GO:0005886">
    <property type="term" value="C:plasma membrane"/>
    <property type="evidence" value="ECO:0007669"/>
    <property type="project" value="UniProtKB-SubCell"/>
</dbReference>
<feature type="domain" description="ABC3 transporter permease C-terminal" evidence="8">
    <location>
        <begin position="249"/>
        <end position="362"/>
    </location>
</feature>
<evidence type="ECO:0000256" key="7">
    <source>
        <dbReference type="SAM" id="Phobius"/>
    </source>
</evidence>
<protein>
    <submittedName>
        <fullName evidence="9">Putative macrolide export ATP-binding/permease</fullName>
    </submittedName>
</protein>
<evidence type="ECO:0000256" key="4">
    <source>
        <dbReference type="ARBA" id="ARBA00022989"/>
    </source>
</evidence>
<evidence type="ECO:0000256" key="1">
    <source>
        <dbReference type="ARBA" id="ARBA00004651"/>
    </source>
</evidence>